<dbReference type="Pfam" id="PF00692">
    <property type="entry name" value="dUTPase"/>
    <property type="match status" value="1"/>
</dbReference>
<reference evidence="6" key="1">
    <citation type="submission" date="2023-04" db="EMBL/GenBank/DDBJ databases">
        <authorList>
            <person name="Vijverberg K."/>
            <person name="Xiong W."/>
            <person name="Schranz E."/>
        </authorList>
    </citation>
    <scope>NUCLEOTIDE SEQUENCE</scope>
</reference>
<feature type="domain" description="dUTPase-like" evidence="5">
    <location>
        <begin position="33"/>
        <end position="129"/>
    </location>
</feature>
<dbReference type="Gene3D" id="2.70.40.10">
    <property type="match status" value="1"/>
</dbReference>
<dbReference type="PANTHER" id="PTHR11241:SF0">
    <property type="entry name" value="DEOXYURIDINE 5'-TRIPHOSPHATE NUCLEOTIDOHYDROLASE"/>
    <property type="match status" value="1"/>
</dbReference>
<dbReference type="InterPro" id="IPR029054">
    <property type="entry name" value="dUTPase-like"/>
</dbReference>
<dbReference type="GO" id="GO:0004170">
    <property type="term" value="F:dUTP diphosphatase activity"/>
    <property type="evidence" value="ECO:0007669"/>
    <property type="project" value="UniProtKB-EC"/>
</dbReference>
<dbReference type="GO" id="GO:0046081">
    <property type="term" value="P:dUTP catabolic process"/>
    <property type="evidence" value="ECO:0007669"/>
    <property type="project" value="InterPro"/>
</dbReference>
<dbReference type="SUPFAM" id="SSF51283">
    <property type="entry name" value="dUTPase-like"/>
    <property type="match status" value="1"/>
</dbReference>
<accession>A0AA35YN56</accession>
<dbReference type="EMBL" id="OX465079">
    <property type="protein sequence ID" value="CAI9277034.1"/>
    <property type="molecule type" value="Genomic_DNA"/>
</dbReference>
<keyword evidence="4" id="KW-0546">Nucleotide metabolism</keyword>
<comment type="pathway">
    <text evidence="1">Pyrimidine metabolism; dUMP biosynthesis; dUMP from dCTP (dUTP route): step 2/2.</text>
</comment>
<protein>
    <recommendedName>
        <fullName evidence="3">dUTP diphosphatase</fullName>
        <ecNumber evidence="3">3.6.1.23</ecNumber>
    </recommendedName>
</protein>
<comment type="similarity">
    <text evidence="2">Belongs to the dUTPase family.</text>
</comment>
<evidence type="ECO:0000256" key="2">
    <source>
        <dbReference type="ARBA" id="ARBA00006581"/>
    </source>
</evidence>
<keyword evidence="7" id="KW-1185">Reference proteome</keyword>
<evidence type="ECO:0000256" key="1">
    <source>
        <dbReference type="ARBA" id="ARBA00005142"/>
    </source>
</evidence>
<dbReference type="PANTHER" id="PTHR11241">
    <property type="entry name" value="DEOXYURIDINE 5'-TRIPHOSPHATE NUCLEOTIDOHYDROLASE"/>
    <property type="match status" value="1"/>
</dbReference>
<organism evidence="6 7">
    <name type="scientific">Lactuca saligna</name>
    <name type="common">Willowleaf lettuce</name>
    <dbReference type="NCBI Taxonomy" id="75948"/>
    <lineage>
        <taxon>Eukaryota</taxon>
        <taxon>Viridiplantae</taxon>
        <taxon>Streptophyta</taxon>
        <taxon>Embryophyta</taxon>
        <taxon>Tracheophyta</taxon>
        <taxon>Spermatophyta</taxon>
        <taxon>Magnoliopsida</taxon>
        <taxon>eudicotyledons</taxon>
        <taxon>Gunneridae</taxon>
        <taxon>Pentapetalae</taxon>
        <taxon>asterids</taxon>
        <taxon>campanulids</taxon>
        <taxon>Asterales</taxon>
        <taxon>Asteraceae</taxon>
        <taxon>Cichorioideae</taxon>
        <taxon>Cichorieae</taxon>
        <taxon>Lactucinae</taxon>
        <taxon>Lactuca</taxon>
    </lineage>
</organism>
<dbReference type="GO" id="GO:0006226">
    <property type="term" value="P:dUMP biosynthetic process"/>
    <property type="evidence" value="ECO:0007669"/>
    <property type="project" value="InterPro"/>
</dbReference>
<evidence type="ECO:0000313" key="7">
    <source>
        <dbReference type="Proteomes" id="UP001177003"/>
    </source>
</evidence>
<evidence type="ECO:0000259" key="5">
    <source>
        <dbReference type="Pfam" id="PF00692"/>
    </source>
</evidence>
<name>A0AA35YN56_LACSI</name>
<dbReference type="GO" id="GO:0000287">
    <property type="term" value="F:magnesium ion binding"/>
    <property type="evidence" value="ECO:0007669"/>
    <property type="project" value="InterPro"/>
</dbReference>
<gene>
    <name evidence="6" type="ORF">LSALG_LOCUS16985</name>
</gene>
<dbReference type="InterPro" id="IPR008181">
    <property type="entry name" value="dUTPase"/>
</dbReference>
<evidence type="ECO:0000256" key="3">
    <source>
        <dbReference type="ARBA" id="ARBA00012379"/>
    </source>
</evidence>
<dbReference type="AlphaFoldDB" id="A0AA35YN56"/>
<sequence length="136" mass="14849">MGYNQVSMADKKTDQVPPLVLVNRMSEEAVFPSGFILSTAKPISVPYRQKTKVPTDLRFTVPFGVSFQIVPIPDLAQKSISVSEGYIGPCTDAPVTVTMHNYSGSHIELKAGDQIAQLKISDIIAPEFVDVTPRID</sequence>
<evidence type="ECO:0000256" key="4">
    <source>
        <dbReference type="ARBA" id="ARBA00023080"/>
    </source>
</evidence>
<dbReference type="EC" id="3.6.1.23" evidence="3"/>
<dbReference type="InterPro" id="IPR036157">
    <property type="entry name" value="dUTPase-like_sf"/>
</dbReference>
<evidence type="ECO:0000313" key="6">
    <source>
        <dbReference type="EMBL" id="CAI9277034.1"/>
    </source>
</evidence>
<proteinExistence type="inferred from homology"/>
<dbReference type="Proteomes" id="UP001177003">
    <property type="component" value="Chromosome 3"/>
</dbReference>